<protein>
    <recommendedName>
        <fullName evidence="3">PASTA domain-containing protein</fullName>
    </recommendedName>
</protein>
<dbReference type="EMBL" id="JBHRSQ010000018">
    <property type="protein sequence ID" value="MFC2993054.1"/>
    <property type="molecule type" value="Genomic_DNA"/>
</dbReference>
<organism evidence="1 2">
    <name type="scientific">Halomonas tibetensis</name>
    <dbReference type="NCBI Taxonomy" id="2259590"/>
    <lineage>
        <taxon>Bacteria</taxon>
        <taxon>Pseudomonadati</taxon>
        <taxon>Pseudomonadota</taxon>
        <taxon>Gammaproteobacteria</taxon>
        <taxon>Oceanospirillales</taxon>
        <taxon>Halomonadaceae</taxon>
        <taxon>Halomonas</taxon>
    </lineage>
</organism>
<gene>
    <name evidence="1" type="ORF">ACFODV_13575</name>
</gene>
<evidence type="ECO:0000313" key="2">
    <source>
        <dbReference type="Proteomes" id="UP001595386"/>
    </source>
</evidence>
<evidence type="ECO:0000313" key="1">
    <source>
        <dbReference type="EMBL" id="MFC2993054.1"/>
    </source>
</evidence>
<sequence length="232" mass="24511">MTDIKRLVSDVTAAPLGEIIAAVGDGVASAQRALDDQAIQQVLALYADGDEAVRLLRESGWRPTFYAIPEAEGEIKVSLVVSGSTTASRSTGAETMTVAPRPLAIQPTSAPLASKGRMSSMLSPKLYATPVDAGYQNRYDYEGSVSATIKFRIVPVPAPPGAEQIRIVPNLIPLSASVATERLEQFDLVIEFAGMIERAGADDVGVIHQAPLPGERLRSGDVVTATLGIVDR</sequence>
<dbReference type="RefSeq" id="WP_379760314.1">
    <property type="nucleotide sequence ID" value="NZ_JBHRSQ010000018.1"/>
</dbReference>
<proteinExistence type="predicted"/>
<name>A0ABV7B9Z9_9GAMM</name>
<keyword evidence="2" id="KW-1185">Reference proteome</keyword>
<reference evidence="2" key="1">
    <citation type="journal article" date="2019" name="Int. J. Syst. Evol. Microbiol.">
        <title>The Global Catalogue of Microorganisms (GCM) 10K type strain sequencing project: providing services to taxonomists for standard genome sequencing and annotation.</title>
        <authorList>
            <consortium name="The Broad Institute Genomics Platform"/>
            <consortium name="The Broad Institute Genome Sequencing Center for Infectious Disease"/>
            <person name="Wu L."/>
            <person name="Ma J."/>
        </authorList>
    </citation>
    <scope>NUCLEOTIDE SEQUENCE [LARGE SCALE GENOMIC DNA]</scope>
    <source>
        <strain evidence="2">KCTC 52660</strain>
    </source>
</reference>
<comment type="caution">
    <text evidence="1">The sequence shown here is derived from an EMBL/GenBank/DDBJ whole genome shotgun (WGS) entry which is preliminary data.</text>
</comment>
<evidence type="ECO:0008006" key="3">
    <source>
        <dbReference type="Google" id="ProtNLM"/>
    </source>
</evidence>
<accession>A0ABV7B9Z9</accession>
<dbReference type="Proteomes" id="UP001595386">
    <property type="component" value="Unassembled WGS sequence"/>
</dbReference>